<name>A0A2S7XS16_9GAMM</name>
<dbReference type="EMBL" id="PPGH01000035">
    <property type="protein sequence ID" value="PQJ96343.1"/>
    <property type="molecule type" value="Genomic_DNA"/>
</dbReference>
<dbReference type="Proteomes" id="UP000239936">
    <property type="component" value="Unassembled WGS sequence"/>
</dbReference>
<proteinExistence type="predicted"/>
<sequence length="160" mass="18569">MKSEEDRKEQSDYVYKNIVQLEQKQRDDELEVLTVSVRYAEEHDNNADELEKSGMNALFRKLTALTQSEGVRLKKETPLNNLRAVVNHILTGDLSVKELRDDLTLLETAIEKSDFKLSRKTIAFEQMNENFLKSIEQQVQTVNAALDRFVNILEKEVDPR</sequence>
<evidence type="ECO:0000313" key="2">
    <source>
        <dbReference type="Proteomes" id="UP000239936"/>
    </source>
</evidence>
<dbReference type="AlphaFoldDB" id="A0A2S7XS16"/>
<reference evidence="1 2" key="1">
    <citation type="submission" date="2018-01" db="EMBL/GenBank/DDBJ databases">
        <title>The complete genome sequence of Chromatium okenii LaCa, a purple sulfur bacterium with a turbulent life.</title>
        <authorList>
            <person name="Luedin S.M."/>
            <person name="Liechti N."/>
            <person name="Storelli N."/>
            <person name="Danza F."/>
            <person name="Wittwer M."/>
            <person name="Pothier J.F."/>
            <person name="Tonolla M.A."/>
        </authorList>
    </citation>
    <scope>NUCLEOTIDE SEQUENCE [LARGE SCALE GENOMIC DNA]</scope>
    <source>
        <strain evidence="1 2">LaCa</strain>
    </source>
</reference>
<keyword evidence="2" id="KW-1185">Reference proteome</keyword>
<protein>
    <submittedName>
        <fullName evidence="1">Uncharacterized protein</fullName>
    </submittedName>
</protein>
<gene>
    <name evidence="1" type="ORF">CXB77_11450</name>
</gene>
<dbReference type="OrthoDB" id="7230468at2"/>
<dbReference type="RefSeq" id="WP_105073968.1">
    <property type="nucleotide sequence ID" value="NZ_PPGH01000035.1"/>
</dbReference>
<organism evidence="1 2">
    <name type="scientific">Chromatium okenii</name>
    <dbReference type="NCBI Taxonomy" id="61644"/>
    <lineage>
        <taxon>Bacteria</taxon>
        <taxon>Pseudomonadati</taxon>
        <taxon>Pseudomonadota</taxon>
        <taxon>Gammaproteobacteria</taxon>
        <taxon>Chromatiales</taxon>
        <taxon>Chromatiaceae</taxon>
        <taxon>Chromatium</taxon>
    </lineage>
</organism>
<evidence type="ECO:0000313" key="1">
    <source>
        <dbReference type="EMBL" id="PQJ96343.1"/>
    </source>
</evidence>
<comment type="caution">
    <text evidence="1">The sequence shown here is derived from an EMBL/GenBank/DDBJ whole genome shotgun (WGS) entry which is preliminary data.</text>
</comment>
<accession>A0A2S7XS16</accession>